<evidence type="ECO:0008006" key="3">
    <source>
        <dbReference type="Google" id="ProtNLM"/>
    </source>
</evidence>
<accession>A0A381N3L7</accession>
<dbReference type="EMBL" id="UINC01000103">
    <property type="protein sequence ID" value="SUZ49107.1"/>
    <property type="molecule type" value="Genomic_DNA"/>
</dbReference>
<feature type="transmembrane region" description="Helical" evidence="1">
    <location>
        <begin position="7"/>
        <end position="29"/>
    </location>
</feature>
<evidence type="ECO:0000256" key="1">
    <source>
        <dbReference type="SAM" id="Phobius"/>
    </source>
</evidence>
<proteinExistence type="predicted"/>
<name>A0A381N3L7_9ZZZZ</name>
<reference evidence="2" key="1">
    <citation type="submission" date="2018-05" db="EMBL/GenBank/DDBJ databases">
        <authorList>
            <person name="Lanie J.A."/>
            <person name="Ng W.-L."/>
            <person name="Kazmierczak K.M."/>
            <person name="Andrzejewski T.M."/>
            <person name="Davidsen T.M."/>
            <person name="Wayne K.J."/>
            <person name="Tettelin H."/>
            <person name="Glass J.I."/>
            <person name="Rusch D."/>
            <person name="Podicherti R."/>
            <person name="Tsui H.-C.T."/>
            <person name="Winkler M.E."/>
        </authorList>
    </citation>
    <scope>NUCLEOTIDE SEQUENCE</scope>
</reference>
<evidence type="ECO:0000313" key="2">
    <source>
        <dbReference type="EMBL" id="SUZ49107.1"/>
    </source>
</evidence>
<dbReference type="SUPFAM" id="SSF74653">
    <property type="entry name" value="TolA/TonB C-terminal domain"/>
    <property type="match status" value="1"/>
</dbReference>
<keyword evidence="1" id="KW-1133">Transmembrane helix</keyword>
<dbReference type="Gene3D" id="3.30.1150.10">
    <property type="match status" value="1"/>
</dbReference>
<protein>
    <recommendedName>
        <fullName evidence="3">TonB C-terminal domain-containing protein</fullName>
    </recommendedName>
</protein>
<sequence length="251" mass="28303">MALKWRFSGGILFSTALHVFLLSALIYWYPGIISKNGWQWDEWSPFFANETASSGVPGLTTQQYGRKASNGMLIYPDIVLSGQPKKAPVITKIKKKSAQISLKSILTQVEKFPGRIKKSDVSRKALSGQVGKILTLLTPVTLQDALPEKKSLNLNAVELKEYHQQLKGLLSERWEVPIHLIESQFTAEIQFEITKNGRLLSWSMEESANSTLNKTVKNLLKNLQFLPSLPESYPEDSYKFGVRFTPANFQL</sequence>
<keyword evidence="1" id="KW-0812">Transmembrane</keyword>
<dbReference type="Pfam" id="PF13103">
    <property type="entry name" value="TonB_2"/>
    <property type="match status" value="1"/>
</dbReference>
<gene>
    <name evidence="2" type="ORF">METZ01_LOCUS1961</name>
</gene>
<dbReference type="AlphaFoldDB" id="A0A381N3L7"/>
<organism evidence="2">
    <name type="scientific">marine metagenome</name>
    <dbReference type="NCBI Taxonomy" id="408172"/>
    <lineage>
        <taxon>unclassified sequences</taxon>
        <taxon>metagenomes</taxon>
        <taxon>ecological metagenomes</taxon>
    </lineage>
</organism>
<keyword evidence="1" id="KW-0472">Membrane</keyword>